<evidence type="ECO:0000313" key="1">
    <source>
        <dbReference type="EMBL" id="KAI5677810.1"/>
    </source>
</evidence>
<evidence type="ECO:0000313" key="2">
    <source>
        <dbReference type="Proteomes" id="UP001060085"/>
    </source>
</evidence>
<organism evidence="1 2">
    <name type="scientific">Catharanthus roseus</name>
    <name type="common">Madagascar periwinkle</name>
    <name type="synonym">Vinca rosea</name>
    <dbReference type="NCBI Taxonomy" id="4058"/>
    <lineage>
        <taxon>Eukaryota</taxon>
        <taxon>Viridiplantae</taxon>
        <taxon>Streptophyta</taxon>
        <taxon>Embryophyta</taxon>
        <taxon>Tracheophyta</taxon>
        <taxon>Spermatophyta</taxon>
        <taxon>Magnoliopsida</taxon>
        <taxon>eudicotyledons</taxon>
        <taxon>Gunneridae</taxon>
        <taxon>Pentapetalae</taxon>
        <taxon>asterids</taxon>
        <taxon>lamiids</taxon>
        <taxon>Gentianales</taxon>
        <taxon>Apocynaceae</taxon>
        <taxon>Rauvolfioideae</taxon>
        <taxon>Vinceae</taxon>
        <taxon>Catharanthinae</taxon>
        <taxon>Catharanthus</taxon>
    </lineage>
</organism>
<accession>A0ACC0BYS3</accession>
<dbReference type="EMBL" id="CM044702">
    <property type="protein sequence ID" value="KAI5677810.1"/>
    <property type="molecule type" value="Genomic_DNA"/>
</dbReference>
<sequence>MFEVSQNVDLSVKVDALSKKFDQLLALNTLPTNSPNVQSVCAICSSPSHVIYDCPSASLFPEFVQEQVNVAQGFHRQNDPYSNTYNSGRRNHPNFSWRQQGGEVQLGQQQYQQNRQSGMTTPPGFQSQRYVPPHPPQSGNSIFEEKVLSALKGLESMTQILDSHTQSIAKLETQIGQLANAISRRDEGKLPSHPIENPRANYHEQAKAVSSVLQYNTPPKYKDPGVLTISCLIGNHKIDRALLDLGSSVNLIPYSVYEELGLGELQPADMTLQLADRSIKVPRGRIDNVLVQIDKGVFPVDFVVLDTEPGRSSQNHIPIILGRPSLATADATINCRTGVMDVSVMNMRVRLNIFKTSSQPSIEDNSDCYLVDVNDE</sequence>
<dbReference type="Proteomes" id="UP001060085">
    <property type="component" value="Linkage Group LG02"/>
</dbReference>
<protein>
    <submittedName>
        <fullName evidence="1">Uncharacterized protein</fullName>
    </submittedName>
</protein>
<proteinExistence type="predicted"/>
<reference evidence="2" key="1">
    <citation type="journal article" date="2023" name="Nat. Plants">
        <title>Single-cell RNA sequencing provides a high-resolution roadmap for understanding the multicellular compartmentation of specialized metabolism.</title>
        <authorList>
            <person name="Sun S."/>
            <person name="Shen X."/>
            <person name="Li Y."/>
            <person name="Li Y."/>
            <person name="Wang S."/>
            <person name="Li R."/>
            <person name="Zhang H."/>
            <person name="Shen G."/>
            <person name="Guo B."/>
            <person name="Wei J."/>
            <person name="Xu J."/>
            <person name="St-Pierre B."/>
            <person name="Chen S."/>
            <person name="Sun C."/>
        </authorList>
    </citation>
    <scope>NUCLEOTIDE SEQUENCE [LARGE SCALE GENOMIC DNA]</scope>
</reference>
<keyword evidence="2" id="KW-1185">Reference proteome</keyword>
<gene>
    <name evidence="1" type="ORF">M9H77_08760</name>
</gene>
<name>A0ACC0BYS3_CATRO</name>
<comment type="caution">
    <text evidence="1">The sequence shown here is derived from an EMBL/GenBank/DDBJ whole genome shotgun (WGS) entry which is preliminary data.</text>
</comment>